<dbReference type="InterPro" id="IPR036397">
    <property type="entry name" value="RNaseH_sf"/>
</dbReference>
<dbReference type="RefSeq" id="WP_208429857.1">
    <property type="nucleotide sequence ID" value="NZ_JAEPRJ010000001.1"/>
</dbReference>
<evidence type="ECO:0000313" key="10">
    <source>
        <dbReference type="EMBL" id="MBK5898438.1"/>
    </source>
</evidence>
<dbReference type="InterPro" id="IPR004013">
    <property type="entry name" value="PHP_dom"/>
</dbReference>
<dbReference type="PANTHER" id="PTHR32294:SF5">
    <property type="entry name" value="DNA POLYMERASE III POLC-TYPE"/>
    <property type="match status" value="1"/>
</dbReference>
<dbReference type="InterPro" id="IPR004805">
    <property type="entry name" value="DnaE2/DnaE/PolC"/>
</dbReference>
<reference evidence="10 11" key="1">
    <citation type="submission" date="2021-01" db="EMBL/GenBank/DDBJ databases">
        <title>Isolation and description of Catonella massiliensis sp. nov., a novel Catonella species, isolated from a stable periodontitis subject.</title>
        <authorList>
            <person name="Antezack A."/>
            <person name="Boxberger M."/>
            <person name="La Scola B."/>
            <person name="Monnet-Corti V."/>
        </authorList>
    </citation>
    <scope>NUCLEOTIDE SEQUENCE [LARGE SCALE GENOMIC DNA]</scope>
    <source>
        <strain evidence="10 11">Marseille-Q4567</strain>
    </source>
</reference>
<keyword evidence="4" id="KW-0235">DNA replication</keyword>
<evidence type="ECO:0000313" key="11">
    <source>
        <dbReference type="Proteomes" id="UP000604730"/>
    </source>
</evidence>
<comment type="function">
    <text evidence="1">Required for replicative DNA synthesis. This DNA polymerase also exhibits 3' to 5' exonuclease activity.</text>
</comment>
<organism evidence="10 11">
    <name type="scientific">Catonella massiliensis</name>
    <dbReference type="NCBI Taxonomy" id="2799636"/>
    <lineage>
        <taxon>Bacteria</taxon>
        <taxon>Bacillati</taxon>
        <taxon>Bacillota</taxon>
        <taxon>Clostridia</taxon>
        <taxon>Lachnospirales</taxon>
        <taxon>Lachnospiraceae</taxon>
        <taxon>Catonella</taxon>
    </lineage>
</organism>
<protein>
    <submittedName>
        <fullName evidence="10">PHP domain-containing protein</fullName>
    </submittedName>
</protein>
<keyword evidence="2" id="KW-0808">Transferase</keyword>
<evidence type="ECO:0000259" key="8">
    <source>
        <dbReference type="SMART" id="SM00479"/>
    </source>
</evidence>
<evidence type="ECO:0000256" key="5">
    <source>
        <dbReference type="ARBA" id="ARBA00022722"/>
    </source>
</evidence>
<dbReference type="EMBL" id="JAEPRJ010000001">
    <property type="protein sequence ID" value="MBK5898438.1"/>
    <property type="molecule type" value="Genomic_DNA"/>
</dbReference>
<dbReference type="InterPro" id="IPR006054">
    <property type="entry name" value="DnaQ"/>
</dbReference>
<keyword evidence="7" id="KW-0239">DNA-directed DNA polymerase</keyword>
<evidence type="ECO:0000256" key="7">
    <source>
        <dbReference type="ARBA" id="ARBA00022932"/>
    </source>
</evidence>
<dbReference type="Proteomes" id="UP000604730">
    <property type="component" value="Unassembled WGS sequence"/>
</dbReference>
<dbReference type="Gene3D" id="3.30.1900.20">
    <property type="match status" value="1"/>
</dbReference>
<dbReference type="PANTHER" id="PTHR32294">
    <property type="entry name" value="DNA POLYMERASE III SUBUNIT ALPHA"/>
    <property type="match status" value="1"/>
</dbReference>
<dbReference type="Pfam" id="PF02811">
    <property type="entry name" value="PHP"/>
    <property type="match status" value="1"/>
</dbReference>
<dbReference type="InterPro" id="IPR012337">
    <property type="entry name" value="RNaseH-like_sf"/>
</dbReference>
<accession>A0ABS1J2S1</accession>
<dbReference type="Gene3D" id="3.20.20.140">
    <property type="entry name" value="Metal-dependent hydrolases"/>
    <property type="match status" value="2"/>
</dbReference>
<dbReference type="Pfam" id="PF07733">
    <property type="entry name" value="DNA_pol3_alpha"/>
    <property type="match status" value="1"/>
</dbReference>
<dbReference type="InterPro" id="IPR040982">
    <property type="entry name" value="DNA_pol3_finger"/>
</dbReference>
<feature type="domain" description="Exonuclease" evidence="8">
    <location>
        <begin position="89"/>
        <end position="254"/>
    </location>
</feature>
<dbReference type="CDD" id="cd07435">
    <property type="entry name" value="PHP_PolIIIA_POLC"/>
    <property type="match status" value="1"/>
</dbReference>
<keyword evidence="3" id="KW-0548">Nucleotidyltransferase</keyword>
<dbReference type="CDD" id="cd06127">
    <property type="entry name" value="DEDDh"/>
    <property type="match status" value="1"/>
</dbReference>
<evidence type="ECO:0000256" key="6">
    <source>
        <dbReference type="ARBA" id="ARBA00022801"/>
    </source>
</evidence>
<dbReference type="InterPro" id="IPR011708">
    <property type="entry name" value="DNA_pol3_alpha_NTPase_dom"/>
</dbReference>
<feature type="domain" description="Polymerase/histidinol phosphatase N-terminal" evidence="9">
    <location>
        <begin position="4"/>
        <end position="73"/>
    </location>
</feature>
<gene>
    <name evidence="10" type="ORF">JJN12_11705</name>
</gene>
<name>A0ABS1J2S1_9FIRM</name>
<dbReference type="InterPro" id="IPR013520">
    <property type="entry name" value="Ribonucl_H"/>
</dbReference>
<keyword evidence="5" id="KW-0540">Nuclease</keyword>
<dbReference type="SMART" id="SM00479">
    <property type="entry name" value="EXOIII"/>
    <property type="match status" value="1"/>
</dbReference>
<evidence type="ECO:0000256" key="2">
    <source>
        <dbReference type="ARBA" id="ARBA00022679"/>
    </source>
</evidence>
<keyword evidence="6" id="KW-0378">Hydrolase</keyword>
<evidence type="ECO:0000256" key="3">
    <source>
        <dbReference type="ARBA" id="ARBA00022695"/>
    </source>
</evidence>
<dbReference type="NCBIfam" id="TIGR00573">
    <property type="entry name" value="dnaq"/>
    <property type="match status" value="1"/>
</dbReference>
<keyword evidence="11" id="KW-1185">Reference proteome</keyword>
<comment type="caution">
    <text evidence="10">The sequence shown here is derived from an EMBL/GenBank/DDBJ whole genome shotgun (WGS) entry which is preliminary data.</text>
</comment>
<evidence type="ECO:0000259" key="9">
    <source>
        <dbReference type="SMART" id="SM00481"/>
    </source>
</evidence>
<dbReference type="Pfam" id="PF00929">
    <property type="entry name" value="RNase_T"/>
    <property type="match status" value="1"/>
</dbReference>
<evidence type="ECO:0000256" key="4">
    <source>
        <dbReference type="ARBA" id="ARBA00022705"/>
    </source>
</evidence>
<dbReference type="Gene3D" id="6.10.140.1510">
    <property type="match status" value="1"/>
</dbReference>
<evidence type="ECO:0000256" key="1">
    <source>
        <dbReference type="ARBA" id="ARBA00003452"/>
    </source>
</evidence>
<dbReference type="SUPFAM" id="SSF53098">
    <property type="entry name" value="Ribonuclease H-like"/>
    <property type="match status" value="1"/>
</dbReference>
<dbReference type="Pfam" id="PF17657">
    <property type="entry name" value="DNA_pol3_finger"/>
    <property type="match status" value="1"/>
</dbReference>
<proteinExistence type="predicted"/>
<dbReference type="SMART" id="SM00481">
    <property type="entry name" value="POLIIIAc"/>
    <property type="match status" value="1"/>
</dbReference>
<dbReference type="Gene3D" id="3.30.420.10">
    <property type="entry name" value="Ribonuclease H-like superfamily/Ribonuclease H"/>
    <property type="match status" value="1"/>
</dbReference>
<dbReference type="InterPro" id="IPR003141">
    <property type="entry name" value="Pol/His_phosphatase_N"/>
</dbReference>
<sequence length="921" mass="106328">MERVELHCHSKYSEMDGLASPYDIVKLVQKEGMPAVAITDTGNILMFPELEWATSFDDCNVKPIFGMEAYVVDDYEKAVYNYNGQDISVFIAVDVETTGFSAKKNDIIEIGAVKVCNGEVVDRFSILVNPGKNISKFIEKITGISNEMVSDAPDIKVALREFCKFAGDNILVAYNANFDIRFLKVAANKAGVDYCPTYIDTLMLCRYVYPEFQIYKLDSVCEELGINIQHCHRAVDDATACGMIFSKITERLKIKNVAIEYVNDNIEHCSKTFEKSAIYHCTVLLKNSKGKKIIYNMISQEEKSKATKGRVIFSLRELCNNRGNLLLGSGCKAGLLYKAIINDKSEEEIEEIAKRFDFIEVQPHMNNKFLLEQEIYSYIQTEQDLIDINQRLISLGERLGIPVVATSDAHYLHKEDLLSRKILRAYRGFDEDDDTDLHFRTTKEMLEEFFYLPDEKARKIVITNTNKIANMCEVIDFLPEGKHYPYNENDSIEIRRLCESKLWKLYKDNVPEEIEERLNWELEAIHNTNTEFAFIYLHRLIENLNVRPFEINTRGCAGNTLVCFLLGISDINPIQYNLSPYFVFGFNKIKEADIDLNFSTNMRKKAIAIYRNCDGISSTVLASTEICVSEEMAYVAVEDYQKNNNVIFSEDKVKKIVIDLQNVYEDKRVNPSGIVLIPQGDEVQDYTPLAFTKDKRAITYFNYYYRLDNCLFKQDILSHFCFDMLEKLEEITGDMPDELTYCEPEIMELFFDFNGVMGCEELPDFMVQGLIEILKKAMPKNFDELVKVFALCYGTDVWSDNAELLLEQGKADLSEIISSRDDMYDFMINKGIDEATAYLITEQVRKGEWAYDHSNRYSEYIGILQDAAVPEWFIWSCCKIRYLFPRAQAISYVKSNWRLGWYKIHYSEQYTKIVEDFISIS</sequence>